<dbReference type="SUPFAM" id="SSF51556">
    <property type="entry name" value="Metallo-dependent hydrolases"/>
    <property type="match status" value="1"/>
</dbReference>
<dbReference type="GO" id="GO:0005576">
    <property type="term" value="C:extracellular region"/>
    <property type="evidence" value="ECO:0007669"/>
    <property type="project" value="UniProtKB-SubCell"/>
</dbReference>
<evidence type="ECO:0000256" key="5">
    <source>
        <dbReference type="ARBA" id="ARBA00022525"/>
    </source>
</evidence>
<dbReference type="PANTHER" id="PTHR11409:SF37">
    <property type="entry name" value="ADENOSINE DEAMINASE DOMAIN-CONTAINING PROTEIN"/>
    <property type="match status" value="1"/>
</dbReference>
<evidence type="ECO:0000313" key="11">
    <source>
        <dbReference type="EMBL" id="KAK1754197.1"/>
    </source>
</evidence>
<dbReference type="InterPro" id="IPR001365">
    <property type="entry name" value="A_deaminase_dom"/>
</dbReference>
<comment type="caution">
    <text evidence="11">The sequence shown here is derived from an EMBL/GenBank/DDBJ whole genome shotgun (WGS) entry which is preliminary data.</text>
</comment>
<dbReference type="PANTHER" id="PTHR11409">
    <property type="entry name" value="ADENOSINE DEAMINASE"/>
    <property type="match status" value="1"/>
</dbReference>
<reference evidence="11" key="1">
    <citation type="submission" date="2023-06" db="EMBL/GenBank/DDBJ databases">
        <title>Genome-scale phylogeny and comparative genomics of the fungal order Sordariales.</title>
        <authorList>
            <consortium name="Lawrence Berkeley National Laboratory"/>
            <person name="Hensen N."/>
            <person name="Bonometti L."/>
            <person name="Westerberg I."/>
            <person name="Brannstrom I.O."/>
            <person name="Guillou S."/>
            <person name="Cros-Aarteil S."/>
            <person name="Calhoun S."/>
            <person name="Haridas S."/>
            <person name="Kuo A."/>
            <person name="Mondo S."/>
            <person name="Pangilinan J."/>
            <person name="Riley R."/>
            <person name="Labutti K."/>
            <person name="Andreopoulos B."/>
            <person name="Lipzen A."/>
            <person name="Chen C."/>
            <person name="Yanf M."/>
            <person name="Daum C."/>
            <person name="Ng V."/>
            <person name="Clum A."/>
            <person name="Steindorff A."/>
            <person name="Ohm R."/>
            <person name="Martin F."/>
            <person name="Silar P."/>
            <person name="Natvig D."/>
            <person name="Lalanne C."/>
            <person name="Gautier V."/>
            <person name="Ament-Velasquez S.L."/>
            <person name="Kruys A."/>
            <person name="Hutchinson M.I."/>
            <person name="Powell A.J."/>
            <person name="Barry K."/>
            <person name="Miller A.N."/>
            <person name="Grigoriev I.V."/>
            <person name="Debuchy R."/>
            <person name="Gladieux P."/>
            <person name="Thoren M.H."/>
            <person name="Johannesson H."/>
        </authorList>
    </citation>
    <scope>NUCLEOTIDE SEQUENCE</scope>
    <source>
        <strain evidence="11">PSN4</strain>
    </source>
</reference>
<organism evidence="11 12">
    <name type="scientific">Echria macrotheca</name>
    <dbReference type="NCBI Taxonomy" id="438768"/>
    <lineage>
        <taxon>Eukaryota</taxon>
        <taxon>Fungi</taxon>
        <taxon>Dikarya</taxon>
        <taxon>Ascomycota</taxon>
        <taxon>Pezizomycotina</taxon>
        <taxon>Sordariomycetes</taxon>
        <taxon>Sordariomycetidae</taxon>
        <taxon>Sordariales</taxon>
        <taxon>Schizotheciaceae</taxon>
        <taxon>Echria</taxon>
    </lineage>
</organism>
<keyword evidence="8" id="KW-0378">Hydrolase</keyword>
<keyword evidence="7" id="KW-0732">Signal</keyword>
<evidence type="ECO:0000256" key="6">
    <source>
        <dbReference type="ARBA" id="ARBA00022723"/>
    </source>
</evidence>
<dbReference type="Pfam" id="PF00962">
    <property type="entry name" value="A_deaminase"/>
    <property type="match status" value="1"/>
</dbReference>
<comment type="similarity">
    <text evidence="3">Belongs to the metallo-dependent hydrolases superfamily. Adenosine and AMP deaminases family. ADGF subfamily.</text>
</comment>
<evidence type="ECO:0000256" key="1">
    <source>
        <dbReference type="ARBA" id="ARBA00001947"/>
    </source>
</evidence>
<feature type="domain" description="Adenosine deaminase" evidence="10">
    <location>
        <begin position="247"/>
        <end position="541"/>
    </location>
</feature>
<name>A0AAJ0F564_9PEZI</name>
<sequence length="577" mass="66936">MTRYNANDAVSLDCQSRDCNIAPDGLSKNEAAIGNINNIEEYFTIRSQILEREASVGFDWSCQHKASDNEYRANAILQTLRHNDNLRVYERAPARQGYGGQEHRRVCGDHFLSNADLIEETDVFKVAQKMPKGAHLHLHFNANLPPDFLLDIAKKMPRMFITSTDPLISDNDYINYKKCEIQFRIRSEADELPGNLFSSEYERGQTMQFSQFIREFPSHYMKASVDDWLKSKLVFNEEEVHHCLQTVKGAWELFDKRTRMMKGLFNYETAFREYTKQCLQEFVRDNIQYAEIRVNFMQTNQIWFDDGCGQITNEGMMDIIVEECERFQEINNEFYGLKIIYCTPRSFSETQIAAALDECREFKKKYPKYIAGYDLVGEEAAGKPLKDFIRQFLDFDKSCRDEGYSIPFLFHGGETLDIGTEVDQNLVDAILLGAKRIGHGFSLPRHPSLIELVKKQRICLEINPISNEELNLIPRMSGHSVYTLLANDVHCTVNSDNPTLFRSTLSHDFYQIMVGSSSMTLHGWRQLVEWSLEHSCMNKDELTASYGRWEDEWNRFLQWIIETYGEVEKLSDAETSP</sequence>
<evidence type="ECO:0000256" key="8">
    <source>
        <dbReference type="ARBA" id="ARBA00022801"/>
    </source>
</evidence>
<keyword evidence="5" id="KW-0964">Secreted</keyword>
<comment type="catalytic activity">
    <reaction evidence="9">
        <text>adenosine + H2O + H(+) = inosine + NH4(+)</text>
        <dbReference type="Rhea" id="RHEA:24408"/>
        <dbReference type="ChEBI" id="CHEBI:15377"/>
        <dbReference type="ChEBI" id="CHEBI:15378"/>
        <dbReference type="ChEBI" id="CHEBI:16335"/>
        <dbReference type="ChEBI" id="CHEBI:17596"/>
        <dbReference type="ChEBI" id="CHEBI:28938"/>
        <dbReference type="EC" id="3.5.4.4"/>
    </reaction>
</comment>
<dbReference type="EC" id="3.5.4.4" evidence="4"/>
<proteinExistence type="inferred from homology"/>
<evidence type="ECO:0000259" key="10">
    <source>
        <dbReference type="Pfam" id="PF00962"/>
    </source>
</evidence>
<evidence type="ECO:0000256" key="3">
    <source>
        <dbReference type="ARBA" id="ARBA00006083"/>
    </source>
</evidence>
<dbReference type="EMBL" id="MU839836">
    <property type="protein sequence ID" value="KAK1754197.1"/>
    <property type="molecule type" value="Genomic_DNA"/>
</dbReference>
<protein>
    <recommendedName>
        <fullName evidence="4">adenosine deaminase</fullName>
        <ecNumber evidence="4">3.5.4.4</ecNumber>
    </recommendedName>
</protein>
<dbReference type="Gene3D" id="3.20.20.140">
    <property type="entry name" value="Metal-dependent hydrolases"/>
    <property type="match status" value="1"/>
</dbReference>
<dbReference type="AlphaFoldDB" id="A0AAJ0F564"/>
<keyword evidence="6" id="KW-0479">Metal-binding</keyword>
<dbReference type="InterPro" id="IPR006330">
    <property type="entry name" value="Ado/ade_deaminase"/>
</dbReference>
<gene>
    <name evidence="11" type="ORF">QBC47DRAFT_302869</name>
</gene>
<dbReference type="GO" id="GO:0006154">
    <property type="term" value="P:adenosine catabolic process"/>
    <property type="evidence" value="ECO:0007669"/>
    <property type="project" value="TreeGrafter"/>
</dbReference>
<dbReference type="GO" id="GO:0004000">
    <property type="term" value="F:adenosine deaminase activity"/>
    <property type="evidence" value="ECO:0007669"/>
    <property type="project" value="TreeGrafter"/>
</dbReference>
<keyword evidence="12" id="KW-1185">Reference proteome</keyword>
<dbReference type="Proteomes" id="UP001239445">
    <property type="component" value="Unassembled WGS sequence"/>
</dbReference>
<comment type="subcellular location">
    <subcellularLocation>
        <location evidence="2">Secreted</location>
    </subcellularLocation>
</comment>
<evidence type="ECO:0000256" key="2">
    <source>
        <dbReference type="ARBA" id="ARBA00004613"/>
    </source>
</evidence>
<dbReference type="FunFam" id="3.20.20.140:FF:000017">
    <property type="entry name" value="Adenosine deaminase 2"/>
    <property type="match status" value="1"/>
</dbReference>
<evidence type="ECO:0000256" key="4">
    <source>
        <dbReference type="ARBA" id="ARBA00012784"/>
    </source>
</evidence>
<dbReference type="GO" id="GO:0046872">
    <property type="term" value="F:metal ion binding"/>
    <property type="evidence" value="ECO:0007669"/>
    <property type="project" value="UniProtKB-KW"/>
</dbReference>
<dbReference type="InterPro" id="IPR032466">
    <property type="entry name" value="Metal_Hydrolase"/>
</dbReference>
<evidence type="ECO:0000256" key="9">
    <source>
        <dbReference type="ARBA" id="ARBA00047764"/>
    </source>
</evidence>
<dbReference type="GO" id="GO:0046103">
    <property type="term" value="P:inosine biosynthetic process"/>
    <property type="evidence" value="ECO:0007669"/>
    <property type="project" value="TreeGrafter"/>
</dbReference>
<evidence type="ECO:0000313" key="12">
    <source>
        <dbReference type="Proteomes" id="UP001239445"/>
    </source>
</evidence>
<comment type="cofactor">
    <cofactor evidence="1">
        <name>Zn(2+)</name>
        <dbReference type="ChEBI" id="CHEBI:29105"/>
    </cofactor>
</comment>
<accession>A0AAJ0F564</accession>
<evidence type="ECO:0000256" key="7">
    <source>
        <dbReference type="ARBA" id="ARBA00022729"/>
    </source>
</evidence>